<comment type="caution">
    <text evidence="4">The sequence shown here is derived from an EMBL/GenBank/DDBJ whole genome shotgun (WGS) entry which is preliminary data.</text>
</comment>
<dbReference type="PANTHER" id="PTHR37534">
    <property type="entry name" value="TRANSCRIPTIONAL ACTIVATOR PROTEIN UGA3"/>
    <property type="match status" value="1"/>
</dbReference>
<evidence type="ECO:0000259" key="3">
    <source>
        <dbReference type="PROSITE" id="PS50048"/>
    </source>
</evidence>
<proteinExistence type="predicted"/>
<feature type="compositionally biased region" description="Low complexity" evidence="2">
    <location>
        <begin position="148"/>
        <end position="184"/>
    </location>
</feature>
<sequence length="235" mass="26578">MESQQQSVRKRSKSGCLTCRRRKKKCDESKPVCKDCSRLHRECVWPSDKDQNHEISSSIAIDTKETRKNKSNKISKPNSTLLTRSRTSKKSNKENTVANVIAIENTTLEPEFIEDTTKVELEEFHEPDTNLYSSDESNNYTSTQLSRNSSATTTTNNTINTTTTTATSTTTTTTANSVTGTTSNKKPSYYLTRIAMQQDCVEDEIPPGRRGPPRPPTILFDYVNVKPQFEYEDDE</sequence>
<dbReference type="GO" id="GO:0000981">
    <property type="term" value="F:DNA-binding transcription factor activity, RNA polymerase II-specific"/>
    <property type="evidence" value="ECO:0007669"/>
    <property type="project" value="InterPro"/>
</dbReference>
<dbReference type="Proteomes" id="UP000011777">
    <property type="component" value="Unassembled WGS sequence"/>
</dbReference>
<dbReference type="Gene3D" id="4.10.240.10">
    <property type="entry name" value="Zn(2)-C6 fungal-type DNA-binding domain"/>
    <property type="match status" value="1"/>
</dbReference>
<reference evidence="4 5" key="1">
    <citation type="submission" date="2013-02" db="EMBL/GenBank/DDBJ databases">
        <title>Genome sequence of Candida maltosa Xu316, a potential industrial strain for xylitol and ethanol production.</title>
        <authorList>
            <person name="Yu J."/>
            <person name="Wang Q."/>
            <person name="Geng X."/>
            <person name="Bao W."/>
            <person name="He P."/>
            <person name="Cai J."/>
        </authorList>
    </citation>
    <scope>NUCLEOTIDE SEQUENCE [LARGE SCALE GENOMIC DNA]</scope>
    <source>
        <strain evidence="5">Xu316</strain>
    </source>
</reference>
<gene>
    <name evidence="4" type="ORF">G210_4235</name>
</gene>
<dbReference type="eggNOG" id="ENOG502QWIS">
    <property type="taxonomic scope" value="Eukaryota"/>
</dbReference>
<feature type="region of interest" description="Disordered" evidence="2">
    <location>
        <begin position="61"/>
        <end position="93"/>
    </location>
</feature>
<protein>
    <recommendedName>
        <fullName evidence="3">Zn(2)-C6 fungal-type domain-containing protein</fullName>
    </recommendedName>
</protein>
<dbReference type="InterPro" id="IPR036864">
    <property type="entry name" value="Zn2-C6_fun-type_DNA-bd_sf"/>
</dbReference>
<keyword evidence="1" id="KW-0539">Nucleus</keyword>
<dbReference type="PROSITE" id="PS50048">
    <property type="entry name" value="ZN2_CY6_FUNGAL_2"/>
    <property type="match status" value="1"/>
</dbReference>
<dbReference type="OMA" id="YPVCQNC"/>
<dbReference type="Pfam" id="PF00172">
    <property type="entry name" value="Zn_clus"/>
    <property type="match status" value="1"/>
</dbReference>
<evidence type="ECO:0000313" key="5">
    <source>
        <dbReference type="Proteomes" id="UP000011777"/>
    </source>
</evidence>
<dbReference type="OrthoDB" id="415590at2759"/>
<dbReference type="GO" id="GO:0008270">
    <property type="term" value="F:zinc ion binding"/>
    <property type="evidence" value="ECO:0007669"/>
    <property type="project" value="InterPro"/>
</dbReference>
<evidence type="ECO:0000313" key="4">
    <source>
        <dbReference type="EMBL" id="EMG45583.1"/>
    </source>
</evidence>
<keyword evidence="5" id="KW-1185">Reference proteome</keyword>
<feature type="compositionally biased region" description="Polar residues" evidence="2">
    <location>
        <begin position="130"/>
        <end position="147"/>
    </location>
</feature>
<dbReference type="PROSITE" id="PS00463">
    <property type="entry name" value="ZN2_CY6_FUNGAL_1"/>
    <property type="match status" value="1"/>
</dbReference>
<dbReference type="SMART" id="SM00066">
    <property type="entry name" value="GAL4"/>
    <property type="match status" value="1"/>
</dbReference>
<organism evidence="4 5">
    <name type="scientific">Candida maltosa (strain Xu316)</name>
    <name type="common">Yeast</name>
    <dbReference type="NCBI Taxonomy" id="1245528"/>
    <lineage>
        <taxon>Eukaryota</taxon>
        <taxon>Fungi</taxon>
        <taxon>Dikarya</taxon>
        <taxon>Ascomycota</taxon>
        <taxon>Saccharomycotina</taxon>
        <taxon>Pichiomycetes</taxon>
        <taxon>Debaryomycetaceae</taxon>
        <taxon>Candida/Lodderomyces clade</taxon>
        <taxon>Candida</taxon>
    </lineage>
</organism>
<dbReference type="InterPro" id="IPR001138">
    <property type="entry name" value="Zn2Cys6_DnaBD"/>
</dbReference>
<dbReference type="HOGENOM" id="CLU_1402240_0_0_1"/>
<dbReference type="PANTHER" id="PTHR37534:SF46">
    <property type="entry name" value="ZN(II)2CYS6 TRANSCRIPTION FACTOR (EUROFUNG)"/>
    <property type="match status" value="1"/>
</dbReference>
<feature type="region of interest" description="Disordered" evidence="2">
    <location>
        <begin position="127"/>
        <end position="185"/>
    </location>
</feature>
<evidence type="ECO:0000256" key="2">
    <source>
        <dbReference type="SAM" id="MobiDB-lite"/>
    </source>
</evidence>
<dbReference type="SUPFAM" id="SSF57701">
    <property type="entry name" value="Zn2/Cys6 DNA-binding domain"/>
    <property type="match status" value="1"/>
</dbReference>
<feature type="domain" description="Zn(2)-C6 fungal-type" evidence="3">
    <location>
        <begin position="15"/>
        <end position="45"/>
    </location>
</feature>
<dbReference type="STRING" id="1245528.M3J175"/>
<dbReference type="EMBL" id="AOGT01002427">
    <property type="protein sequence ID" value="EMG45583.1"/>
    <property type="molecule type" value="Genomic_DNA"/>
</dbReference>
<dbReference type="CDD" id="cd00067">
    <property type="entry name" value="GAL4"/>
    <property type="match status" value="1"/>
</dbReference>
<name>M3J175_CANMX</name>
<accession>M3J175</accession>
<dbReference type="AlphaFoldDB" id="M3J175"/>
<evidence type="ECO:0000256" key="1">
    <source>
        <dbReference type="ARBA" id="ARBA00023242"/>
    </source>
</evidence>